<name>A0A9D9DZD1_9SPIO</name>
<reference evidence="5" key="2">
    <citation type="journal article" date="2021" name="PeerJ">
        <title>Extensive microbial diversity within the chicken gut microbiome revealed by metagenomics and culture.</title>
        <authorList>
            <person name="Gilroy R."/>
            <person name="Ravi A."/>
            <person name="Getino M."/>
            <person name="Pursley I."/>
            <person name="Horton D.L."/>
            <person name="Alikhan N.F."/>
            <person name="Baker D."/>
            <person name="Gharbi K."/>
            <person name="Hall N."/>
            <person name="Watson M."/>
            <person name="Adriaenssens E.M."/>
            <person name="Foster-Nyarko E."/>
            <person name="Jarju S."/>
            <person name="Secka A."/>
            <person name="Antonio M."/>
            <person name="Oren A."/>
            <person name="Chaudhuri R.R."/>
            <person name="La Ragione R."/>
            <person name="Hildebrand F."/>
            <person name="Pallen M.J."/>
        </authorList>
    </citation>
    <scope>NUCLEOTIDE SEQUENCE</scope>
    <source>
        <strain evidence="5">7293</strain>
    </source>
</reference>
<dbReference type="Proteomes" id="UP000823615">
    <property type="component" value="Unassembled WGS sequence"/>
</dbReference>
<keyword evidence="3 5" id="KW-0418">Kinase</keyword>
<evidence type="ECO:0000313" key="5">
    <source>
        <dbReference type="EMBL" id="MBO8435840.1"/>
    </source>
</evidence>
<sequence>MAVIVSFGEVLARISTEGFYTMRQALPGRVTLSFAGAEANVAASISLLGGEARYITAMPDNDISEACLGNLRNLGVDESYILKKSNGRLGIYFAETGADQRPGKVIYDREGSVFSQTEGCEYDWDSIFQGTSLLHVSGITPAVSKTAAQAQLMCMKKAKEHGVKVSFDCNFRSKLWSWEPGTPKEKLASRVISEMMPYVDILFAAKIDAETLFGCQLCCPDGSTKIDEQPYVAEEIHRIYPNVSMLLTTMRQSISATYNKWGAALYDITNGMQYVSPCVDGKYVPYDITSIVDRIGAGDSFAAAVLFALEDEELGKDMQTVIDFATASSCLCHSIMQDVNFVKRSDVIALMKSGGHGTVQR</sequence>
<dbReference type="GO" id="GO:0016301">
    <property type="term" value="F:kinase activity"/>
    <property type="evidence" value="ECO:0007669"/>
    <property type="project" value="UniProtKB-KW"/>
</dbReference>
<evidence type="ECO:0000256" key="2">
    <source>
        <dbReference type="ARBA" id="ARBA00022679"/>
    </source>
</evidence>
<dbReference type="CDD" id="cd01166">
    <property type="entry name" value="KdgK"/>
    <property type="match status" value="1"/>
</dbReference>
<gene>
    <name evidence="5" type="ORF">IAA97_02520</name>
</gene>
<feature type="domain" description="Carbohydrate kinase PfkB" evidence="4">
    <location>
        <begin position="4"/>
        <end position="217"/>
    </location>
</feature>
<evidence type="ECO:0000313" key="6">
    <source>
        <dbReference type="Proteomes" id="UP000823615"/>
    </source>
</evidence>
<keyword evidence="2" id="KW-0808">Transferase</keyword>
<reference evidence="5" key="1">
    <citation type="submission" date="2020-10" db="EMBL/GenBank/DDBJ databases">
        <authorList>
            <person name="Gilroy R."/>
        </authorList>
    </citation>
    <scope>NUCLEOTIDE SEQUENCE</scope>
    <source>
        <strain evidence="5">7293</strain>
    </source>
</reference>
<dbReference type="Gene3D" id="3.40.1190.20">
    <property type="match status" value="1"/>
</dbReference>
<accession>A0A9D9DZD1</accession>
<comment type="caution">
    <text evidence="5">The sequence shown here is derived from an EMBL/GenBank/DDBJ whole genome shotgun (WGS) entry which is preliminary data.</text>
</comment>
<feature type="domain" description="Carbohydrate kinase PfkB" evidence="4">
    <location>
        <begin position="270"/>
        <end position="332"/>
    </location>
</feature>
<dbReference type="AlphaFoldDB" id="A0A9D9DZD1"/>
<dbReference type="InterPro" id="IPR011611">
    <property type="entry name" value="PfkB_dom"/>
</dbReference>
<evidence type="ECO:0000259" key="4">
    <source>
        <dbReference type="Pfam" id="PF00294"/>
    </source>
</evidence>
<dbReference type="EMBL" id="JADIMT010000035">
    <property type="protein sequence ID" value="MBO8435840.1"/>
    <property type="molecule type" value="Genomic_DNA"/>
</dbReference>
<organism evidence="5 6">
    <name type="scientific">Candidatus Ornithospirochaeta stercoripullorum</name>
    <dbReference type="NCBI Taxonomy" id="2840899"/>
    <lineage>
        <taxon>Bacteria</taxon>
        <taxon>Pseudomonadati</taxon>
        <taxon>Spirochaetota</taxon>
        <taxon>Spirochaetia</taxon>
        <taxon>Spirochaetales</taxon>
        <taxon>Spirochaetaceae</taxon>
        <taxon>Spirochaetaceae incertae sedis</taxon>
        <taxon>Candidatus Ornithospirochaeta</taxon>
    </lineage>
</organism>
<dbReference type="InterPro" id="IPR029056">
    <property type="entry name" value="Ribokinase-like"/>
</dbReference>
<protein>
    <submittedName>
        <fullName evidence="5">Sugar kinase</fullName>
    </submittedName>
</protein>
<dbReference type="InterPro" id="IPR052700">
    <property type="entry name" value="Carb_kinase_PfkB-like"/>
</dbReference>
<dbReference type="PANTHER" id="PTHR43320">
    <property type="entry name" value="SUGAR KINASE"/>
    <property type="match status" value="1"/>
</dbReference>
<proteinExistence type="inferred from homology"/>
<dbReference type="SUPFAM" id="SSF53613">
    <property type="entry name" value="Ribokinase-like"/>
    <property type="match status" value="1"/>
</dbReference>
<dbReference type="Pfam" id="PF00294">
    <property type="entry name" value="PfkB"/>
    <property type="match status" value="2"/>
</dbReference>
<evidence type="ECO:0000256" key="3">
    <source>
        <dbReference type="ARBA" id="ARBA00022777"/>
    </source>
</evidence>
<dbReference type="PANTHER" id="PTHR43320:SF2">
    <property type="entry name" value="2-DEHYDRO-3-DEOXYGLUCONOKINASE_2-DEHYDRO-3-DEOXYGALACTONOKINASE"/>
    <property type="match status" value="1"/>
</dbReference>
<evidence type="ECO:0000256" key="1">
    <source>
        <dbReference type="ARBA" id="ARBA00010688"/>
    </source>
</evidence>
<comment type="similarity">
    <text evidence="1">Belongs to the carbohydrate kinase PfkB family.</text>
</comment>